<organism evidence="1 2">
    <name type="scientific">Lactiplantibacillus plantarum</name>
    <name type="common">Lactobacillus plantarum</name>
    <dbReference type="NCBI Taxonomy" id="1590"/>
    <lineage>
        <taxon>Bacteria</taxon>
        <taxon>Bacillati</taxon>
        <taxon>Bacillota</taxon>
        <taxon>Bacilli</taxon>
        <taxon>Lactobacillales</taxon>
        <taxon>Lactobacillaceae</taxon>
        <taxon>Lactiplantibacillus</taxon>
    </lineage>
</organism>
<accession>A0A165EJ90</accession>
<evidence type="ECO:0000313" key="2">
    <source>
        <dbReference type="Proteomes" id="UP000076882"/>
    </source>
</evidence>
<reference evidence="1 2" key="1">
    <citation type="submission" date="2016-03" db="EMBL/GenBank/DDBJ databases">
        <title>Comparative genomics of 54 Lactobacillus plantarum strains reveals genomic uncoupling from niche constraints.</title>
        <authorList>
            <person name="Martino M.E."/>
        </authorList>
    </citation>
    <scope>NUCLEOTIDE SEQUENCE [LARGE SCALE GENOMIC DNA]</scope>
    <source>
        <strain evidence="1 2">19.1</strain>
    </source>
</reference>
<dbReference type="EMBL" id="LUXM01000005">
    <property type="protein sequence ID" value="KZU98404.1"/>
    <property type="molecule type" value="Genomic_DNA"/>
</dbReference>
<gene>
    <name evidence="1" type="ORF">Lp19_0288</name>
</gene>
<dbReference type="PATRIC" id="fig|1590.142.peg.2938"/>
<dbReference type="Proteomes" id="UP000076882">
    <property type="component" value="Unassembled WGS sequence"/>
</dbReference>
<protein>
    <submittedName>
        <fullName evidence="1">Uncharacterized protein</fullName>
    </submittedName>
</protein>
<name>A0A165EJ90_LACPN</name>
<evidence type="ECO:0000313" key="1">
    <source>
        <dbReference type="EMBL" id="KZU98404.1"/>
    </source>
</evidence>
<comment type="caution">
    <text evidence="1">The sequence shown here is derived from an EMBL/GenBank/DDBJ whole genome shotgun (WGS) entry which is preliminary data.</text>
</comment>
<dbReference type="AlphaFoldDB" id="A0A165EJ90"/>
<proteinExistence type="predicted"/>
<sequence length="40" mass="4486">MSLFSEYRVGETVSAQPMKMVFSLVRFGECLVSNKVTSIN</sequence>